<dbReference type="InterPro" id="IPR013087">
    <property type="entry name" value="Znf_C2H2_type"/>
</dbReference>
<name>A0ABQ9JGI9_9CUCU</name>
<dbReference type="Pfam" id="PF13909">
    <property type="entry name" value="zf-H2C2_5"/>
    <property type="match status" value="1"/>
</dbReference>
<dbReference type="Proteomes" id="UP001162164">
    <property type="component" value="Unassembled WGS sequence"/>
</dbReference>
<dbReference type="InterPro" id="IPR036236">
    <property type="entry name" value="Znf_C2H2_sf"/>
</dbReference>
<evidence type="ECO:0000256" key="1">
    <source>
        <dbReference type="PROSITE-ProRule" id="PRU00042"/>
    </source>
</evidence>
<evidence type="ECO:0000313" key="4">
    <source>
        <dbReference type="Proteomes" id="UP001162164"/>
    </source>
</evidence>
<sequence length="144" mass="16589">MKVTNVHIRPITKNIKKCSVDHGDALDVAIYKCSDCEFKTKYRANLKSHSLIHKDASEVTMYKCDQCKYNARWKNNLKRHSLVHKGAKRVHGKHKKRFIGDDNQMFKNANLSLSAQTISLDTGDRKHTVLFCLGDIWLLIYKGT</sequence>
<dbReference type="Gene3D" id="3.30.160.60">
    <property type="entry name" value="Classic Zinc Finger"/>
    <property type="match status" value="1"/>
</dbReference>
<keyword evidence="1" id="KW-0863">Zinc-finger</keyword>
<keyword evidence="1" id="KW-0862">Zinc</keyword>
<evidence type="ECO:0000313" key="3">
    <source>
        <dbReference type="EMBL" id="KAJ8977128.1"/>
    </source>
</evidence>
<dbReference type="SUPFAM" id="SSF57667">
    <property type="entry name" value="beta-beta-alpha zinc fingers"/>
    <property type="match status" value="1"/>
</dbReference>
<protein>
    <recommendedName>
        <fullName evidence="2">C2H2-type domain-containing protein</fullName>
    </recommendedName>
</protein>
<feature type="domain" description="C2H2-type" evidence="2">
    <location>
        <begin position="31"/>
        <end position="58"/>
    </location>
</feature>
<keyword evidence="4" id="KW-1185">Reference proteome</keyword>
<dbReference type="SMART" id="SM00355">
    <property type="entry name" value="ZnF_C2H2"/>
    <property type="match status" value="2"/>
</dbReference>
<comment type="caution">
    <text evidence="3">The sequence shown here is derived from an EMBL/GenBank/DDBJ whole genome shotgun (WGS) entry which is preliminary data.</text>
</comment>
<proteinExistence type="predicted"/>
<evidence type="ECO:0000259" key="2">
    <source>
        <dbReference type="PROSITE" id="PS50157"/>
    </source>
</evidence>
<dbReference type="PROSITE" id="PS50157">
    <property type="entry name" value="ZINC_FINGER_C2H2_2"/>
    <property type="match status" value="2"/>
</dbReference>
<feature type="domain" description="C2H2-type" evidence="2">
    <location>
        <begin position="62"/>
        <end position="89"/>
    </location>
</feature>
<dbReference type="EMBL" id="JAPWTJ010000585">
    <property type="protein sequence ID" value="KAJ8977128.1"/>
    <property type="molecule type" value="Genomic_DNA"/>
</dbReference>
<keyword evidence="1" id="KW-0479">Metal-binding</keyword>
<gene>
    <name evidence="3" type="ORF">NQ317_011664</name>
</gene>
<accession>A0ABQ9JGI9</accession>
<reference evidence="3" key="1">
    <citation type="journal article" date="2023" name="Insect Mol. Biol.">
        <title>Genome sequencing provides insights into the evolution of gene families encoding plant cell wall-degrading enzymes in longhorned beetles.</title>
        <authorList>
            <person name="Shin N.R."/>
            <person name="Okamura Y."/>
            <person name="Kirsch R."/>
            <person name="Pauchet Y."/>
        </authorList>
    </citation>
    <scope>NUCLEOTIDE SEQUENCE</scope>
    <source>
        <strain evidence="3">MMC_N1</strain>
    </source>
</reference>
<organism evidence="3 4">
    <name type="scientific">Molorchus minor</name>
    <dbReference type="NCBI Taxonomy" id="1323400"/>
    <lineage>
        <taxon>Eukaryota</taxon>
        <taxon>Metazoa</taxon>
        <taxon>Ecdysozoa</taxon>
        <taxon>Arthropoda</taxon>
        <taxon>Hexapoda</taxon>
        <taxon>Insecta</taxon>
        <taxon>Pterygota</taxon>
        <taxon>Neoptera</taxon>
        <taxon>Endopterygota</taxon>
        <taxon>Coleoptera</taxon>
        <taxon>Polyphaga</taxon>
        <taxon>Cucujiformia</taxon>
        <taxon>Chrysomeloidea</taxon>
        <taxon>Cerambycidae</taxon>
        <taxon>Lamiinae</taxon>
        <taxon>Monochamini</taxon>
        <taxon>Molorchus</taxon>
    </lineage>
</organism>